<gene>
    <name evidence="3" type="ORF">O3H35_12825</name>
    <name evidence="2" type="ORF">O3H54_15665</name>
</gene>
<dbReference type="SUPFAM" id="SSF56281">
    <property type="entry name" value="Metallo-hydrolase/oxidoreductase"/>
    <property type="match status" value="1"/>
</dbReference>
<dbReference type="InterPro" id="IPR001279">
    <property type="entry name" value="Metallo-B-lactamas"/>
</dbReference>
<dbReference type="InterPro" id="IPR050855">
    <property type="entry name" value="NDM-1-like"/>
</dbReference>
<name>A0A9E5A1D8_9EURY</name>
<evidence type="ECO:0000313" key="3">
    <source>
        <dbReference type="EMBL" id="MCZ3373524.1"/>
    </source>
</evidence>
<dbReference type="SMART" id="SM00849">
    <property type="entry name" value="Lactamase_B"/>
    <property type="match status" value="1"/>
</dbReference>
<proteinExistence type="predicted"/>
<dbReference type="Proteomes" id="UP001068021">
    <property type="component" value="Unassembled WGS sequence"/>
</dbReference>
<dbReference type="EMBL" id="JAPVER010000020">
    <property type="protein sequence ID" value="MCZ3367328.1"/>
    <property type="molecule type" value="Genomic_DNA"/>
</dbReference>
<dbReference type="CDD" id="cd07721">
    <property type="entry name" value="yflN-like_MBL-fold"/>
    <property type="match status" value="1"/>
</dbReference>
<reference evidence="2" key="1">
    <citation type="submission" date="2022-12" db="EMBL/GenBank/DDBJ databases">
        <title>Reclassification of two methanogenic archaea species isolated from the Kolyma lowland permafrost.</title>
        <authorList>
            <person name="Trubitsyn V.E."/>
            <person name="Rivkina E.M."/>
            <person name="Shcherbakova V.A."/>
        </authorList>
    </citation>
    <scope>NUCLEOTIDE SEQUENCE</scope>
    <source>
        <strain evidence="2">M2</strain>
        <strain evidence="3">MK4</strain>
    </source>
</reference>
<dbReference type="Gene3D" id="3.60.15.10">
    <property type="entry name" value="Ribonuclease Z/Hydroxyacylglutathione hydrolase-like"/>
    <property type="match status" value="1"/>
</dbReference>
<dbReference type="PANTHER" id="PTHR42951:SF15">
    <property type="entry name" value="METALLO-BETA-LACTAMASE SUPERFAMILY PROTEIN"/>
    <property type="match status" value="1"/>
</dbReference>
<dbReference type="EMBL" id="JAPVES010000030">
    <property type="protein sequence ID" value="MCZ3373524.1"/>
    <property type="molecule type" value="Genomic_DNA"/>
</dbReference>
<evidence type="ECO:0000313" key="2">
    <source>
        <dbReference type="EMBL" id="MCZ3367328.1"/>
    </source>
</evidence>
<sequence>MKIADGIEMIELPMNMMRRESTIRPTLIWDDDTVILVDAGMAGTLPVIKKAMEDAGVLPERLDKIIVTHQDIDHIGGIKDILDELPEVKVLAHEEDKPYIKGEKKLVRVNAKFMERISDLSEEEQKKVLYIFENTNAPVDITLADGEELADCGGIVVIHTPGHTPGHICLYHKATKTLIVGDAMNISEGQLVGTNNLILTEEDAKTAAASLKKFEKYDVENVITYHGGLFNDNPNQKIKDFNKDEA</sequence>
<organism evidence="2 4">
    <name type="scientific">Methanobacterium veterum</name>
    <dbReference type="NCBI Taxonomy" id="408577"/>
    <lineage>
        <taxon>Archaea</taxon>
        <taxon>Methanobacteriati</taxon>
        <taxon>Methanobacteriota</taxon>
        <taxon>Methanomada group</taxon>
        <taxon>Methanobacteria</taxon>
        <taxon>Methanobacteriales</taxon>
        <taxon>Methanobacteriaceae</taxon>
        <taxon>Methanobacterium</taxon>
    </lineage>
</organism>
<dbReference type="PANTHER" id="PTHR42951">
    <property type="entry name" value="METALLO-BETA-LACTAMASE DOMAIN-CONTAINING"/>
    <property type="match status" value="1"/>
</dbReference>
<evidence type="ECO:0000313" key="4">
    <source>
        <dbReference type="Proteomes" id="UP001068021"/>
    </source>
</evidence>
<dbReference type="Pfam" id="PF00753">
    <property type="entry name" value="Lactamase_B"/>
    <property type="match status" value="1"/>
</dbReference>
<dbReference type="RefSeq" id="WP_048082573.1">
    <property type="nucleotide sequence ID" value="NZ_JAPVER010000020.1"/>
</dbReference>
<feature type="domain" description="Metallo-beta-lactamase" evidence="1">
    <location>
        <begin position="22"/>
        <end position="226"/>
    </location>
</feature>
<dbReference type="AlphaFoldDB" id="A0A9E5A1D8"/>
<dbReference type="InterPro" id="IPR036866">
    <property type="entry name" value="RibonucZ/Hydroxyglut_hydro"/>
</dbReference>
<keyword evidence="4" id="KW-1185">Reference proteome</keyword>
<evidence type="ECO:0000259" key="1">
    <source>
        <dbReference type="SMART" id="SM00849"/>
    </source>
</evidence>
<comment type="caution">
    <text evidence="2">The sequence shown here is derived from an EMBL/GenBank/DDBJ whole genome shotgun (WGS) entry which is preliminary data.</text>
</comment>
<dbReference type="Proteomes" id="UP001074446">
    <property type="component" value="Unassembled WGS sequence"/>
</dbReference>
<protein>
    <submittedName>
        <fullName evidence="2">MBL fold metallo-hydrolase</fullName>
    </submittedName>
</protein>
<accession>A0A9E5A1D8</accession>